<dbReference type="PIRSF" id="PIRSF000343">
    <property type="entry name" value="Haem_Oase"/>
    <property type="match status" value="1"/>
</dbReference>
<proteinExistence type="predicted"/>
<dbReference type="InterPro" id="IPR002051">
    <property type="entry name" value="Haem_Oase"/>
</dbReference>
<dbReference type="RefSeq" id="WP_167110839.1">
    <property type="nucleotide sequence ID" value="NZ_JAANOU010000001.1"/>
</dbReference>
<evidence type="ECO:0000256" key="2">
    <source>
        <dbReference type="ARBA" id="ARBA00022723"/>
    </source>
</evidence>
<keyword evidence="2" id="KW-0479">Metal-binding</keyword>
<dbReference type="EMBL" id="JAANOU010000001">
    <property type="protein sequence ID" value="NIH78334.1"/>
    <property type="molecule type" value="Genomic_DNA"/>
</dbReference>
<keyword evidence="1" id="KW-0349">Heme</keyword>
<dbReference type="PANTHER" id="PTHR10720:SF0">
    <property type="entry name" value="HEME OXYGENASE"/>
    <property type="match status" value="1"/>
</dbReference>
<dbReference type="SUPFAM" id="SSF48613">
    <property type="entry name" value="Heme oxygenase-like"/>
    <property type="match status" value="1"/>
</dbReference>
<name>A0ABX0SMX8_9PSEU</name>
<evidence type="ECO:0000313" key="5">
    <source>
        <dbReference type="Proteomes" id="UP000754495"/>
    </source>
</evidence>
<dbReference type="Pfam" id="PF01126">
    <property type="entry name" value="Heme_oxygenase"/>
    <property type="match status" value="1"/>
</dbReference>
<dbReference type="InterPro" id="IPR016084">
    <property type="entry name" value="Haem_Oase-like_multi-hlx"/>
</dbReference>
<keyword evidence="4" id="KW-0560">Oxidoreductase</keyword>
<evidence type="ECO:0000256" key="1">
    <source>
        <dbReference type="ARBA" id="ARBA00022617"/>
    </source>
</evidence>
<evidence type="ECO:0000256" key="3">
    <source>
        <dbReference type="ARBA" id="ARBA00023004"/>
    </source>
</evidence>
<dbReference type="CDD" id="cd19165">
    <property type="entry name" value="HemeO"/>
    <property type="match status" value="1"/>
</dbReference>
<keyword evidence="3" id="KW-0408">Iron</keyword>
<organism evidence="4 5">
    <name type="scientific">Amycolatopsis viridis</name>
    <dbReference type="NCBI Taxonomy" id="185678"/>
    <lineage>
        <taxon>Bacteria</taxon>
        <taxon>Bacillati</taxon>
        <taxon>Actinomycetota</taxon>
        <taxon>Actinomycetes</taxon>
        <taxon>Pseudonocardiales</taxon>
        <taxon>Pseudonocardiaceae</taxon>
        <taxon>Amycolatopsis</taxon>
    </lineage>
</organism>
<dbReference type="Proteomes" id="UP000754495">
    <property type="component" value="Unassembled WGS sequence"/>
</dbReference>
<dbReference type="PRINTS" id="PR00088">
    <property type="entry name" value="HAEMOXYGNASE"/>
</dbReference>
<keyword evidence="5" id="KW-1185">Reference proteome</keyword>
<comment type="caution">
    <text evidence="4">The sequence shown here is derived from an EMBL/GenBank/DDBJ whole genome shotgun (WGS) entry which is preliminary data.</text>
</comment>
<dbReference type="PANTHER" id="PTHR10720">
    <property type="entry name" value="HEME OXYGENASE"/>
    <property type="match status" value="1"/>
</dbReference>
<sequence length="219" mass="24916">MVAPLAVDLDLNRTPFSTTLRESTRRAHDRAHHSRYMRELFNGDLDLPDYARLAAQYWFIYQAIEEAADAMRGDPVGGRFVFDELRRLPALAADLEFLHGEHWRGRIEPVPATEDYVHRIRSVAFDWAGGYVAHHYTRYLGDLAGGQAVRKLLAEVHGVAGPGALFYRFDDIGSVPAFRRRYKALLDTTPWTEAERTRIVTEALVAFEFNIAVLDDLAK</sequence>
<dbReference type="Gene3D" id="1.20.910.10">
    <property type="entry name" value="Heme oxygenase-like"/>
    <property type="match status" value="1"/>
</dbReference>
<dbReference type="GO" id="GO:0004392">
    <property type="term" value="F:heme oxygenase (decyclizing) activity"/>
    <property type="evidence" value="ECO:0007669"/>
    <property type="project" value="UniProtKB-EC"/>
</dbReference>
<protein>
    <submittedName>
        <fullName evidence="4">Heme oxygenase</fullName>
        <ecNumber evidence="4">1.14.14.18</ecNumber>
    </submittedName>
</protein>
<gene>
    <name evidence="4" type="ORF">FHX46_000864</name>
</gene>
<dbReference type="EC" id="1.14.14.18" evidence="4"/>
<evidence type="ECO:0000313" key="4">
    <source>
        <dbReference type="EMBL" id="NIH78334.1"/>
    </source>
</evidence>
<dbReference type="InterPro" id="IPR016053">
    <property type="entry name" value="Haem_Oase-like"/>
</dbReference>
<reference evidence="4 5" key="1">
    <citation type="submission" date="2020-03" db="EMBL/GenBank/DDBJ databases">
        <title>Sequencing the genomes of 1000 actinobacteria strains.</title>
        <authorList>
            <person name="Klenk H.-P."/>
        </authorList>
    </citation>
    <scope>NUCLEOTIDE SEQUENCE [LARGE SCALE GENOMIC DNA]</scope>
    <source>
        <strain evidence="4 5">DSM 45668</strain>
    </source>
</reference>
<accession>A0ABX0SMX8</accession>